<feature type="non-terminal residue" evidence="3">
    <location>
        <position position="1"/>
    </location>
</feature>
<reference evidence="3" key="1">
    <citation type="thesis" date="2020" institute="ProQuest LLC" country="789 East Eisenhower Parkway, Ann Arbor, MI, USA">
        <title>Comparative Genomics and Chromosome Evolution.</title>
        <authorList>
            <person name="Mudd A.B."/>
        </authorList>
    </citation>
    <scope>NUCLEOTIDE SEQUENCE</scope>
    <source>
        <strain evidence="3">237g6f4</strain>
        <tissue evidence="3">Blood</tissue>
    </source>
</reference>
<feature type="transmembrane region" description="Helical" evidence="2">
    <location>
        <begin position="16"/>
        <end position="44"/>
    </location>
</feature>
<accession>A0AAV7DR44</accession>
<organism evidence="3 4">
    <name type="scientific">Engystomops pustulosus</name>
    <name type="common">Tungara frog</name>
    <name type="synonym">Physalaemus pustulosus</name>
    <dbReference type="NCBI Taxonomy" id="76066"/>
    <lineage>
        <taxon>Eukaryota</taxon>
        <taxon>Metazoa</taxon>
        <taxon>Chordata</taxon>
        <taxon>Craniata</taxon>
        <taxon>Vertebrata</taxon>
        <taxon>Euteleostomi</taxon>
        <taxon>Amphibia</taxon>
        <taxon>Batrachia</taxon>
        <taxon>Anura</taxon>
        <taxon>Neobatrachia</taxon>
        <taxon>Hyloidea</taxon>
        <taxon>Leptodactylidae</taxon>
        <taxon>Leiuperinae</taxon>
        <taxon>Engystomops</taxon>
    </lineage>
</organism>
<name>A0AAV7DR44_ENGPU</name>
<comment type="caution">
    <text evidence="3">The sequence shown here is derived from an EMBL/GenBank/DDBJ whole genome shotgun (WGS) entry which is preliminary data.</text>
</comment>
<keyword evidence="2" id="KW-0472">Membrane</keyword>
<dbReference type="AlphaFoldDB" id="A0AAV7DR44"/>
<evidence type="ECO:0000256" key="2">
    <source>
        <dbReference type="SAM" id="Phobius"/>
    </source>
</evidence>
<keyword evidence="4" id="KW-1185">Reference proteome</keyword>
<gene>
    <name evidence="3" type="ORF">GDO81_002869</name>
</gene>
<dbReference type="Proteomes" id="UP000824782">
    <property type="component" value="Unassembled WGS sequence"/>
</dbReference>
<dbReference type="EMBL" id="WNYA01000001">
    <property type="protein sequence ID" value="KAG8599076.1"/>
    <property type="molecule type" value="Genomic_DNA"/>
</dbReference>
<proteinExistence type="predicted"/>
<sequence length="220" mass="24169">SDHIPKPGERRADEGYVAYTLPVALSISLTLFLLVFVIIIAVFWKSRIKPILWPEIPDHKKTLEKLCNKPKQNLHISFNPAYYEITPIHKIDYIKAQVIPEDHHEMGPPESCMEKSVFNTCSTPPCPAEGSRGPTTDANNMGPDLADNGQNALEEQIISATMALLPGDGEKCNASSGIMSVAIKHPGHGLKGLCWEDIYIAMSAFKTPGNAVKQVPKNNL</sequence>
<evidence type="ECO:0000256" key="1">
    <source>
        <dbReference type="SAM" id="MobiDB-lite"/>
    </source>
</evidence>
<evidence type="ECO:0000313" key="3">
    <source>
        <dbReference type="EMBL" id="KAG8599076.1"/>
    </source>
</evidence>
<keyword evidence="2" id="KW-1133">Transmembrane helix</keyword>
<keyword evidence="2" id="KW-0812">Transmembrane</keyword>
<protein>
    <submittedName>
        <fullName evidence="3">Uncharacterized protein</fullName>
    </submittedName>
</protein>
<feature type="region of interest" description="Disordered" evidence="1">
    <location>
        <begin position="126"/>
        <end position="148"/>
    </location>
</feature>
<evidence type="ECO:0000313" key="4">
    <source>
        <dbReference type="Proteomes" id="UP000824782"/>
    </source>
</evidence>